<dbReference type="GO" id="GO:0022627">
    <property type="term" value="C:cytosolic small ribosomal subunit"/>
    <property type="evidence" value="ECO:0007669"/>
    <property type="project" value="TreeGrafter"/>
</dbReference>
<comment type="similarity">
    <text evidence="4 5">Belongs to the universal ribosomal protein uS15 family.</text>
</comment>
<proteinExistence type="inferred from homology"/>
<keyword evidence="2 4" id="KW-0687">Ribonucleoprotein</keyword>
<name>A0A7C2TFX6_9BACT</name>
<accession>A0A7C2TFX6</accession>
<dbReference type="PANTHER" id="PTHR23321">
    <property type="entry name" value="RIBOSOMAL PROTEIN S15, BACTERIAL AND ORGANELLAR"/>
    <property type="match status" value="1"/>
</dbReference>
<comment type="subunit">
    <text evidence="3 4">Part of the 30S ribosomal subunit. Forms a bridge to the 50S subunit in the 70S ribosome, contacting the 23S rRNA.</text>
</comment>
<keyword evidence="1 4" id="KW-0689">Ribosomal protein</keyword>
<organism evidence="7">
    <name type="scientific">Desulfurivibrio alkaliphilus</name>
    <dbReference type="NCBI Taxonomy" id="427923"/>
    <lineage>
        <taxon>Bacteria</taxon>
        <taxon>Pseudomonadati</taxon>
        <taxon>Thermodesulfobacteriota</taxon>
        <taxon>Desulfobulbia</taxon>
        <taxon>Desulfobulbales</taxon>
        <taxon>Desulfobulbaceae</taxon>
        <taxon>Desulfurivibrio</taxon>
    </lineage>
</organism>
<dbReference type="SUPFAM" id="SSF47060">
    <property type="entry name" value="S15/NS1 RNA-binding domain"/>
    <property type="match status" value="1"/>
</dbReference>
<evidence type="ECO:0000313" key="7">
    <source>
        <dbReference type="EMBL" id="HET97580.1"/>
    </source>
</evidence>
<dbReference type="PANTHER" id="PTHR23321:SF26">
    <property type="entry name" value="SMALL RIBOSOMAL SUBUNIT PROTEIN US15M"/>
    <property type="match status" value="1"/>
</dbReference>
<dbReference type="PROSITE" id="PS00362">
    <property type="entry name" value="RIBOSOMAL_S15"/>
    <property type="match status" value="1"/>
</dbReference>
<protein>
    <recommendedName>
        <fullName evidence="4">Small ribosomal subunit protein uS15</fullName>
    </recommendedName>
</protein>
<dbReference type="GO" id="GO:0003735">
    <property type="term" value="F:structural constituent of ribosome"/>
    <property type="evidence" value="ECO:0007669"/>
    <property type="project" value="InterPro"/>
</dbReference>
<dbReference type="Proteomes" id="UP000885986">
    <property type="component" value="Unassembled WGS sequence"/>
</dbReference>
<dbReference type="HAMAP" id="MF_01343_B">
    <property type="entry name" value="Ribosomal_uS15_B"/>
    <property type="match status" value="1"/>
</dbReference>
<evidence type="ECO:0000256" key="2">
    <source>
        <dbReference type="ARBA" id="ARBA00023274"/>
    </source>
</evidence>
<dbReference type="InterPro" id="IPR000589">
    <property type="entry name" value="Ribosomal_uS15"/>
</dbReference>
<keyword evidence="4 6" id="KW-0699">rRNA-binding</keyword>
<dbReference type="CDD" id="cd00353">
    <property type="entry name" value="Ribosomal_S15p_S13e"/>
    <property type="match status" value="1"/>
</dbReference>
<comment type="caution">
    <text evidence="7">The sequence shown here is derived from an EMBL/GenBank/DDBJ whole genome shotgun (WGS) entry which is preliminary data.</text>
</comment>
<gene>
    <name evidence="4" type="primary">rpsO</name>
    <name evidence="7" type="ORF">ENN98_02555</name>
</gene>
<comment type="function">
    <text evidence="4">Forms an intersubunit bridge (bridge B4) with the 23S rRNA of the 50S subunit in the ribosome.</text>
</comment>
<keyword evidence="4 6" id="KW-0694">RNA-binding</keyword>
<evidence type="ECO:0000256" key="1">
    <source>
        <dbReference type="ARBA" id="ARBA00022980"/>
    </source>
</evidence>
<comment type="function">
    <text evidence="4 6">One of the primary rRNA binding proteins, it binds directly to 16S rRNA where it helps nucleate assembly of the platform of the 30S subunit by binding and bridging several RNA helices of the 16S rRNA.</text>
</comment>
<dbReference type="FunFam" id="1.10.287.10:FF:000002">
    <property type="entry name" value="30S ribosomal protein S15"/>
    <property type="match status" value="1"/>
</dbReference>
<dbReference type="AlphaFoldDB" id="A0A7C2TFX6"/>
<dbReference type="Pfam" id="PF00312">
    <property type="entry name" value="Ribosomal_S15"/>
    <property type="match status" value="1"/>
</dbReference>
<evidence type="ECO:0000256" key="3">
    <source>
        <dbReference type="ARBA" id="ARBA00064542"/>
    </source>
</evidence>
<dbReference type="GO" id="GO:0019843">
    <property type="term" value="F:rRNA binding"/>
    <property type="evidence" value="ECO:0007669"/>
    <property type="project" value="UniProtKB-UniRule"/>
</dbReference>
<dbReference type="Gene3D" id="6.10.250.3130">
    <property type="match status" value="1"/>
</dbReference>
<evidence type="ECO:0000256" key="6">
    <source>
        <dbReference type="RuleBase" id="RU004524"/>
    </source>
</evidence>
<evidence type="ECO:0000256" key="5">
    <source>
        <dbReference type="RuleBase" id="RU003919"/>
    </source>
</evidence>
<dbReference type="InterPro" id="IPR009068">
    <property type="entry name" value="uS15_NS1_RNA-bd_sf"/>
</dbReference>
<evidence type="ECO:0000256" key="4">
    <source>
        <dbReference type="HAMAP-Rule" id="MF_01343"/>
    </source>
</evidence>
<dbReference type="Gene3D" id="1.10.287.10">
    <property type="entry name" value="S15/NS1, RNA-binding"/>
    <property type="match status" value="1"/>
</dbReference>
<reference evidence="7" key="1">
    <citation type="journal article" date="2020" name="mSystems">
        <title>Genome- and Community-Level Interaction Insights into Carbon Utilization and Element Cycling Functions of Hydrothermarchaeota in Hydrothermal Sediment.</title>
        <authorList>
            <person name="Zhou Z."/>
            <person name="Liu Y."/>
            <person name="Xu W."/>
            <person name="Pan J."/>
            <person name="Luo Z.H."/>
            <person name="Li M."/>
        </authorList>
    </citation>
    <scope>NUCLEOTIDE SEQUENCE [LARGE SCALE GENOMIC DNA]</scope>
    <source>
        <strain evidence="7">SpSt-1224</strain>
    </source>
</reference>
<dbReference type="InterPro" id="IPR005290">
    <property type="entry name" value="Ribosomal_uS15_bac-type"/>
</dbReference>
<sequence length="89" mass="10312">MTLTTEDKQAIIAEHGANPQDTGSPEVQIALLSARITYLTEHFKTFKKDHHSRRGLLKLVGQRKRLLRYLKDNDVDRYRNIIAKLGIRK</sequence>
<dbReference type="GO" id="GO:0006412">
    <property type="term" value="P:translation"/>
    <property type="evidence" value="ECO:0007669"/>
    <property type="project" value="UniProtKB-UniRule"/>
</dbReference>
<dbReference type="NCBIfam" id="TIGR00952">
    <property type="entry name" value="S15_bact"/>
    <property type="match status" value="1"/>
</dbReference>
<dbReference type="SMART" id="SM01387">
    <property type="entry name" value="Ribosomal_S15"/>
    <property type="match status" value="1"/>
</dbReference>
<dbReference type="EMBL" id="DSDS01000056">
    <property type="protein sequence ID" value="HET97580.1"/>
    <property type="molecule type" value="Genomic_DNA"/>
</dbReference>